<sequence>MKKTEKFFTSIETNVVLWIAIGVIGIIIGLAIGILIGFYSNKFEISWSKLKDSVTMISQIGTFLTFLFLVKNKMSDTLIFKQKKIVANNICIRLRSLEEMSDKEYKSRREEILGELDLLSSISTDDVMKQDVKSLKDFIKRKDMWNSNSGKIAKGRLNDIQGHVSKK</sequence>
<keyword evidence="1" id="KW-1133">Transmembrane helix</keyword>
<dbReference type="Proteomes" id="UP000563853">
    <property type="component" value="Unassembled WGS sequence"/>
</dbReference>
<reference evidence="2 3" key="1">
    <citation type="submission" date="2020-04" db="EMBL/GenBank/DDBJ databases">
        <authorList>
            <person name="Hitch T.C.A."/>
            <person name="Wylensek D."/>
            <person name="Clavel T."/>
        </authorList>
    </citation>
    <scope>NUCLEOTIDE SEQUENCE [LARGE SCALE GENOMIC DNA]</scope>
    <source>
        <strain evidence="2 3">WCA-389-WT-5H1</strain>
    </source>
</reference>
<keyword evidence="1" id="KW-0472">Membrane</keyword>
<dbReference type="EMBL" id="JABAFP010000076">
    <property type="protein sequence ID" value="NME43213.1"/>
    <property type="molecule type" value="Genomic_DNA"/>
</dbReference>
<dbReference type="RefSeq" id="WP_170092216.1">
    <property type="nucleotide sequence ID" value="NZ_JABAFP010000076.1"/>
</dbReference>
<keyword evidence="1" id="KW-0812">Transmembrane</keyword>
<organism evidence="2 3">
    <name type="scientific">Ligilactobacillus agilis</name>
    <dbReference type="NCBI Taxonomy" id="1601"/>
    <lineage>
        <taxon>Bacteria</taxon>
        <taxon>Bacillati</taxon>
        <taxon>Bacillota</taxon>
        <taxon>Bacilli</taxon>
        <taxon>Lactobacillales</taxon>
        <taxon>Lactobacillaceae</taxon>
        <taxon>Ligilactobacillus</taxon>
    </lineage>
</organism>
<evidence type="ECO:0000313" key="3">
    <source>
        <dbReference type="Proteomes" id="UP000563853"/>
    </source>
</evidence>
<protein>
    <submittedName>
        <fullName evidence="2">Uncharacterized protein</fullName>
    </submittedName>
</protein>
<dbReference type="AlphaFoldDB" id="A0A848C6V4"/>
<feature type="transmembrane region" description="Helical" evidence="1">
    <location>
        <begin position="53"/>
        <end position="70"/>
    </location>
</feature>
<evidence type="ECO:0000313" key="2">
    <source>
        <dbReference type="EMBL" id="NME43213.1"/>
    </source>
</evidence>
<accession>A0A848C6V4</accession>
<proteinExistence type="predicted"/>
<name>A0A848C6V4_9LACO</name>
<comment type="caution">
    <text evidence="2">The sequence shown here is derived from an EMBL/GenBank/DDBJ whole genome shotgun (WGS) entry which is preliminary data.</text>
</comment>
<evidence type="ECO:0000256" key="1">
    <source>
        <dbReference type="SAM" id="Phobius"/>
    </source>
</evidence>
<feature type="transmembrane region" description="Helical" evidence="1">
    <location>
        <begin position="15"/>
        <end position="41"/>
    </location>
</feature>
<gene>
    <name evidence="2" type="ORF">HF863_10670</name>
</gene>